<reference evidence="11 12" key="1">
    <citation type="submission" date="2020-01" db="EMBL/GenBank/DDBJ databases">
        <title>Genomes of bacteria type strains.</title>
        <authorList>
            <person name="Chen J."/>
            <person name="Zhu S."/>
            <person name="Chen J."/>
        </authorList>
    </citation>
    <scope>NUCLEOTIDE SEQUENCE [LARGE SCALE GENOMIC DNA]</scope>
    <source>
        <strain evidence="11 12">KCTC 52919</strain>
    </source>
</reference>
<keyword evidence="5 9" id="KW-0812">Transmembrane</keyword>
<evidence type="ECO:0000259" key="10">
    <source>
        <dbReference type="Pfam" id="PF04290"/>
    </source>
</evidence>
<dbReference type="InterPro" id="IPR055348">
    <property type="entry name" value="DctQ"/>
</dbReference>
<keyword evidence="7 9" id="KW-0472">Membrane</keyword>
<proteinExistence type="inferred from homology"/>
<evidence type="ECO:0000256" key="2">
    <source>
        <dbReference type="ARBA" id="ARBA00022448"/>
    </source>
</evidence>
<feature type="transmembrane region" description="Helical" evidence="9">
    <location>
        <begin position="12"/>
        <end position="33"/>
    </location>
</feature>
<dbReference type="GO" id="GO:0022857">
    <property type="term" value="F:transmembrane transporter activity"/>
    <property type="evidence" value="ECO:0007669"/>
    <property type="project" value="UniProtKB-UniRule"/>
</dbReference>
<evidence type="ECO:0000256" key="4">
    <source>
        <dbReference type="ARBA" id="ARBA00022519"/>
    </source>
</evidence>
<evidence type="ECO:0000256" key="7">
    <source>
        <dbReference type="ARBA" id="ARBA00023136"/>
    </source>
</evidence>
<dbReference type="EMBL" id="JAAAMJ010000011">
    <property type="protein sequence ID" value="NDV87893.1"/>
    <property type="molecule type" value="Genomic_DNA"/>
</dbReference>
<evidence type="ECO:0000256" key="1">
    <source>
        <dbReference type="ARBA" id="ARBA00004429"/>
    </source>
</evidence>
<protein>
    <recommendedName>
        <fullName evidence="9">TRAP transporter small permease protein</fullName>
    </recommendedName>
</protein>
<keyword evidence="12" id="KW-1185">Reference proteome</keyword>
<dbReference type="PANTHER" id="PTHR35011:SF10">
    <property type="entry name" value="TRAP TRANSPORTER SMALL PERMEASE PROTEIN"/>
    <property type="match status" value="1"/>
</dbReference>
<dbReference type="GO" id="GO:0015740">
    <property type="term" value="P:C4-dicarboxylate transport"/>
    <property type="evidence" value="ECO:0007669"/>
    <property type="project" value="TreeGrafter"/>
</dbReference>
<evidence type="ECO:0000256" key="8">
    <source>
        <dbReference type="ARBA" id="ARBA00038436"/>
    </source>
</evidence>
<evidence type="ECO:0000313" key="11">
    <source>
        <dbReference type="EMBL" id="NDV87893.1"/>
    </source>
</evidence>
<dbReference type="InterPro" id="IPR007387">
    <property type="entry name" value="TRAP_DctQ"/>
</dbReference>
<evidence type="ECO:0000256" key="9">
    <source>
        <dbReference type="RuleBase" id="RU369079"/>
    </source>
</evidence>
<comment type="similarity">
    <text evidence="8 9">Belongs to the TRAP transporter small permease family.</text>
</comment>
<dbReference type="AlphaFoldDB" id="A0A6L9MJ86"/>
<comment type="subunit">
    <text evidence="9">The complex comprises the extracytoplasmic solute receptor protein and the two transmembrane proteins.</text>
</comment>
<feature type="transmembrane region" description="Helical" evidence="9">
    <location>
        <begin position="90"/>
        <end position="112"/>
    </location>
</feature>
<feature type="domain" description="Tripartite ATP-independent periplasmic transporters DctQ component" evidence="10">
    <location>
        <begin position="27"/>
        <end position="156"/>
    </location>
</feature>
<keyword evidence="2 9" id="KW-0813">Transport</keyword>
<sequence length="168" mass="18312">MLAVPIRIVDQFSRFLQIIGQVILASMVLTITYDATMRYAFAAPTSWSLEVNGFLLVYVAIMTAADVERRGEHIGITFLTEGVGDGARRVLAVVVGLTGAAFCGILTWRGYLMAHDAWSYGERVSSAFGTPMWIPYAMLPIGFGALGLQFIFNMFREKPVGVGGADHV</sequence>
<dbReference type="Proteomes" id="UP000476332">
    <property type="component" value="Unassembled WGS sequence"/>
</dbReference>
<dbReference type="RefSeq" id="WP_163044723.1">
    <property type="nucleotide sequence ID" value="NZ_JAAAMJ010000011.1"/>
</dbReference>
<evidence type="ECO:0000256" key="5">
    <source>
        <dbReference type="ARBA" id="ARBA00022692"/>
    </source>
</evidence>
<comment type="caution">
    <text evidence="11">The sequence shown here is derived from an EMBL/GenBank/DDBJ whole genome shotgun (WGS) entry which is preliminary data.</text>
</comment>
<dbReference type="Pfam" id="PF04290">
    <property type="entry name" value="DctQ"/>
    <property type="match status" value="1"/>
</dbReference>
<name>A0A6L9MJ86_9HYPH</name>
<comment type="function">
    <text evidence="9">Part of the tripartite ATP-independent periplasmic (TRAP) transport system.</text>
</comment>
<gene>
    <name evidence="11" type="ORF">GTW51_14395</name>
</gene>
<keyword evidence="3" id="KW-1003">Cell membrane</keyword>
<dbReference type="PANTHER" id="PTHR35011">
    <property type="entry name" value="2,3-DIKETO-L-GULONATE TRAP TRANSPORTER SMALL PERMEASE PROTEIN YIAM"/>
    <property type="match status" value="1"/>
</dbReference>
<evidence type="ECO:0000256" key="3">
    <source>
        <dbReference type="ARBA" id="ARBA00022475"/>
    </source>
</evidence>
<keyword evidence="6 9" id="KW-1133">Transmembrane helix</keyword>
<organism evidence="11 12">
    <name type="scientific">Aurantimonas aggregata</name>
    <dbReference type="NCBI Taxonomy" id="2047720"/>
    <lineage>
        <taxon>Bacteria</taxon>
        <taxon>Pseudomonadati</taxon>
        <taxon>Pseudomonadota</taxon>
        <taxon>Alphaproteobacteria</taxon>
        <taxon>Hyphomicrobiales</taxon>
        <taxon>Aurantimonadaceae</taxon>
        <taxon>Aurantimonas</taxon>
    </lineage>
</organism>
<accession>A0A6L9MJ86</accession>
<evidence type="ECO:0000313" key="12">
    <source>
        <dbReference type="Proteomes" id="UP000476332"/>
    </source>
</evidence>
<comment type="subcellular location">
    <subcellularLocation>
        <location evidence="1 9">Cell inner membrane</location>
        <topology evidence="1 9">Multi-pass membrane protein</topology>
    </subcellularLocation>
</comment>
<evidence type="ECO:0000256" key="6">
    <source>
        <dbReference type="ARBA" id="ARBA00022989"/>
    </source>
</evidence>
<dbReference type="GO" id="GO:0005886">
    <property type="term" value="C:plasma membrane"/>
    <property type="evidence" value="ECO:0007669"/>
    <property type="project" value="UniProtKB-SubCell"/>
</dbReference>
<keyword evidence="4 9" id="KW-0997">Cell inner membrane</keyword>
<feature type="transmembrane region" description="Helical" evidence="9">
    <location>
        <begin position="132"/>
        <end position="152"/>
    </location>
</feature>
<feature type="transmembrane region" description="Helical" evidence="9">
    <location>
        <begin position="39"/>
        <end position="61"/>
    </location>
</feature>